<dbReference type="EMBL" id="JAJSOJ010000027">
    <property type="protein sequence ID" value="MCE0744073.1"/>
    <property type="molecule type" value="Genomic_DNA"/>
</dbReference>
<dbReference type="RefSeq" id="WP_232877752.1">
    <property type="nucleotide sequence ID" value="NZ_JAJSOJ010000027.1"/>
</dbReference>
<dbReference type="Proteomes" id="UP001521074">
    <property type="component" value="Unassembled WGS sequence"/>
</dbReference>
<keyword evidence="2" id="KW-1185">Reference proteome</keyword>
<organism evidence="1 2">
    <name type="scientific">Acetobacter sicerae</name>
    <dbReference type="NCBI Taxonomy" id="85325"/>
    <lineage>
        <taxon>Bacteria</taxon>
        <taxon>Pseudomonadati</taxon>
        <taxon>Pseudomonadota</taxon>
        <taxon>Alphaproteobacteria</taxon>
        <taxon>Acetobacterales</taxon>
        <taxon>Acetobacteraceae</taxon>
        <taxon>Acetobacter</taxon>
    </lineage>
</organism>
<protein>
    <submittedName>
        <fullName evidence="1">Uncharacterized protein</fullName>
    </submittedName>
</protein>
<name>A0ABS8VXI9_9PROT</name>
<reference evidence="1 2" key="1">
    <citation type="submission" date="2021-12" db="EMBL/GenBank/DDBJ databases">
        <title>Genome sequence of Acetobacter sicerae DmPark20a_162.</title>
        <authorList>
            <person name="Chaston J.M."/>
        </authorList>
    </citation>
    <scope>NUCLEOTIDE SEQUENCE [LARGE SCALE GENOMIC DNA]</scope>
    <source>
        <strain evidence="1 2">DmPark20a_162</strain>
    </source>
</reference>
<evidence type="ECO:0000313" key="2">
    <source>
        <dbReference type="Proteomes" id="UP001521074"/>
    </source>
</evidence>
<sequence length="55" mass="5964">MILPSPPSMGRYRPVCFDVTLPDKRLIEFALDLPALAAAQVKAGQFGAQHLDVVV</sequence>
<accession>A0ABS8VXI9</accession>
<comment type="caution">
    <text evidence="1">The sequence shown here is derived from an EMBL/GenBank/DDBJ whole genome shotgun (WGS) entry which is preliminary data.</text>
</comment>
<proteinExistence type="predicted"/>
<evidence type="ECO:0000313" key="1">
    <source>
        <dbReference type="EMBL" id="MCE0744073.1"/>
    </source>
</evidence>
<gene>
    <name evidence="1" type="ORF">LWC05_09285</name>
</gene>